<proteinExistence type="inferred from homology"/>
<name>A0A2T1C127_9CYAN</name>
<keyword evidence="4 6" id="KW-1133">Transmembrane helix</keyword>
<organism evidence="8 9">
    <name type="scientific">Merismopedia glauca CCAP 1448/3</name>
    <dbReference type="NCBI Taxonomy" id="1296344"/>
    <lineage>
        <taxon>Bacteria</taxon>
        <taxon>Bacillati</taxon>
        <taxon>Cyanobacteriota</taxon>
        <taxon>Cyanophyceae</taxon>
        <taxon>Synechococcales</taxon>
        <taxon>Merismopediaceae</taxon>
        <taxon>Merismopedia</taxon>
    </lineage>
</organism>
<feature type="transmembrane region" description="Helical" evidence="6">
    <location>
        <begin position="183"/>
        <end position="210"/>
    </location>
</feature>
<evidence type="ECO:0000256" key="4">
    <source>
        <dbReference type="ARBA" id="ARBA00022989"/>
    </source>
</evidence>
<feature type="transmembrane region" description="Helical" evidence="6">
    <location>
        <begin position="71"/>
        <end position="96"/>
    </location>
</feature>
<sequence>MLSDKDTDKTAPASRKPPKLLLPILLFVGTVLLVVISQRFSQLSSGLDRLISIIENSYQEWFDRQETSNPVILISLAFLGGLLASFSPCILALLPVNLSYIGTLKITSRRDAFVNAGLFVLGAVTVLSLFGLVSSFASAAIVDYKGPIYLVVGAIILLMGLSFAGWIHLPLPQTPLTLPITGPFGVGLTFALVSSPCASPVLFAVLAAAATADSQLLSVITMVSYALGYTAVIFFASLFTGITKQSRNILAHSDWIIRLGSIALILAGGYYLVNGITWFISG</sequence>
<feature type="transmembrane region" description="Helical" evidence="6">
    <location>
        <begin position="20"/>
        <end position="40"/>
    </location>
</feature>
<evidence type="ECO:0000313" key="9">
    <source>
        <dbReference type="Proteomes" id="UP000238762"/>
    </source>
</evidence>
<feature type="transmembrane region" description="Helical" evidence="6">
    <location>
        <begin position="216"/>
        <end position="243"/>
    </location>
</feature>
<evidence type="ECO:0000313" key="8">
    <source>
        <dbReference type="EMBL" id="PSB01970.1"/>
    </source>
</evidence>
<protein>
    <recommendedName>
        <fullName evidence="7">Cytochrome C biogenesis protein transmembrane domain-containing protein</fullName>
    </recommendedName>
</protein>
<evidence type="ECO:0000256" key="5">
    <source>
        <dbReference type="ARBA" id="ARBA00023136"/>
    </source>
</evidence>
<evidence type="ECO:0000256" key="6">
    <source>
        <dbReference type="SAM" id="Phobius"/>
    </source>
</evidence>
<dbReference type="Pfam" id="PF02683">
    <property type="entry name" value="DsbD_TM"/>
    <property type="match status" value="1"/>
</dbReference>
<dbReference type="Proteomes" id="UP000238762">
    <property type="component" value="Unassembled WGS sequence"/>
</dbReference>
<reference evidence="8 9" key="1">
    <citation type="submission" date="2018-02" db="EMBL/GenBank/DDBJ databases">
        <authorList>
            <person name="Cohen D.B."/>
            <person name="Kent A.D."/>
        </authorList>
    </citation>
    <scope>NUCLEOTIDE SEQUENCE [LARGE SCALE GENOMIC DNA]</scope>
    <source>
        <strain evidence="8 9">CCAP 1448/3</strain>
    </source>
</reference>
<comment type="caution">
    <text evidence="8">The sequence shown here is derived from an EMBL/GenBank/DDBJ whole genome shotgun (WGS) entry which is preliminary data.</text>
</comment>
<dbReference type="RefSeq" id="WP_106289581.1">
    <property type="nucleotide sequence ID" value="NZ_CAWNTC010000107.1"/>
</dbReference>
<dbReference type="GO" id="GO:0016020">
    <property type="term" value="C:membrane"/>
    <property type="evidence" value="ECO:0007669"/>
    <property type="project" value="UniProtKB-SubCell"/>
</dbReference>
<dbReference type="InterPro" id="IPR003834">
    <property type="entry name" value="Cyt_c_assmbl_TM_dom"/>
</dbReference>
<gene>
    <name evidence="8" type="ORF">C7B64_15590</name>
</gene>
<dbReference type="PANTHER" id="PTHR31272:SF6">
    <property type="entry name" value="CYTOCHROME C-TYPE BIOGENESIS CCDA-LIKE CHLOROPLASTIC PROTEIN"/>
    <property type="match status" value="1"/>
</dbReference>
<evidence type="ECO:0000256" key="2">
    <source>
        <dbReference type="ARBA" id="ARBA00006143"/>
    </source>
</evidence>
<keyword evidence="9" id="KW-1185">Reference proteome</keyword>
<keyword evidence="5 6" id="KW-0472">Membrane</keyword>
<evidence type="ECO:0000256" key="3">
    <source>
        <dbReference type="ARBA" id="ARBA00022692"/>
    </source>
</evidence>
<dbReference type="PANTHER" id="PTHR31272">
    <property type="entry name" value="CYTOCHROME C-TYPE BIOGENESIS PROTEIN HI_1454-RELATED"/>
    <property type="match status" value="1"/>
</dbReference>
<keyword evidence="3 6" id="KW-0812">Transmembrane</keyword>
<dbReference type="OrthoDB" id="508433at2"/>
<evidence type="ECO:0000259" key="7">
    <source>
        <dbReference type="Pfam" id="PF02683"/>
    </source>
</evidence>
<comment type="subcellular location">
    <subcellularLocation>
        <location evidence="1">Membrane</location>
        <topology evidence="1">Multi-pass membrane protein</topology>
    </subcellularLocation>
</comment>
<dbReference type="AlphaFoldDB" id="A0A2T1C127"/>
<dbReference type="GO" id="GO:0017004">
    <property type="term" value="P:cytochrome complex assembly"/>
    <property type="evidence" value="ECO:0007669"/>
    <property type="project" value="InterPro"/>
</dbReference>
<comment type="similarity">
    <text evidence="2">Belongs to the DsbD family.</text>
</comment>
<dbReference type="EMBL" id="PVWJ01000079">
    <property type="protein sequence ID" value="PSB01970.1"/>
    <property type="molecule type" value="Genomic_DNA"/>
</dbReference>
<dbReference type="InterPro" id="IPR051790">
    <property type="entry name" value="Cytochrome_c-biogenesis_DsbD"/>
</dbReference>
<reference evidence="8 9" key="2">
    <citation type="submission" date="2018-03" db="EMBL/GenBank/DDBJ databases">
        <title>The ancient ancestry and fast evolution of plastids.</title>
        <authorList>
            <person name="Moore K.R."/>
            <person name="Magnabosco C."/>
            <person name="Momper L."/>
            <person name="Gold D.A."/>
            <person name="Bosak T."/>
            <person name="Fournier G.P."/>
        </authorList>
    </citation>
    <scope>NUCLEOTIDE SEQUENCE [LARGE SCALE GENOMIC DNA]</scope>
    <source>
        <strain evidence="8 9">CCAP 1448/3</strain>
    </source>
</reference>
<feature type="transmembrane region" description="Helical" evidence="6">
    <location>
        <begin position="255"/>
        <end position="280"/>
    </location>
</feature>
<evidence type="ECO:0000256" key="1">
    <source>
        <dbReference type="ARBA" id="ARBA00004141"/>
    </source>
</evidence>
<feature type="transmembrane region" description="Helical" evidence="6">
    <location>
        <begin position="148"/>
        <end position="171"/>
    </location>
</feature>
<feature type="transmembrane region" description="Helical" evidence="6">
    <location>
        <begin position="117"/>
        <end position="142"/>
    </location>
</feature>
<accession>A0A2T1C127</accession>
<feature type="domain" description="Cytochrome C biogenesis protein transmembrane" evidence="7">
    <location>
        <begin position="73"/>
        <end position="237"/>
    </location>
</feature>